<sequence>MKYINPRIQSTKRALLIKLGLQYPASIDPILRSDDVFFVSYPKSGNTYLRFLVASALTKKIMNFYSIEHVVPDIYQVTKRQLERIPSPRIMKSHELFRPDYSNVYYVVRDPRAVAMSYAYWSQRSKTDAEVMRDINKTLKAWVLRFDGFWNWNLHVDGWYRHCGLSSHGQRIEFGRYEDLIQNPHDFLDKVLAFMGVDYDRSSIDFAIEACSKGKMKQGELAAKPFFSSRQRAFVGTSKRPSFKDVASEETLHIFREKLGAMMSEFGYD</sequence>
<dbReference type="KEGG" id="puo:RZN69_07405"/>
<dbReference type="InterPro" id="IPR027417">
    <property type="entry name" value="P-loop_NTPase"/>
</dbReference>
<dbReference type="EMBL" id="CP136920">
    <property type="protein sequence ID" value="WOO42915.1"/>
    <property type="molecule type" value="Genomic_DNA"/>
</dbReference>
<evidence type="ECO:0000256" key="1">
    <source>
        <dbReference type="ARBA" id="ARBA00005771"/>
    </source>
</evidence>
<evidence type="ECO:0000259" key="3">
    <source>
        <dbReference type="Pfam" id="PF00685"/>
    </source>
</evidence>
<feature type="domain" description="Sulfotransferase" evidence="3">
    <location>
        <begin position="34"/>
        <end position="261"/>
    </location>
</feature>
<evidence type="ECO:0000313" key="4">
    <source>
        <dbReference type="EMBL" id="WOO42915.1"/>
    </source>
</evidence>
<reference evidence="4 5" key="1">
    <citation type="submission" date="2023-10" db="EMBL/GenBank/DDBJ databases">
        <title>Rubellicoccus peritrichatus gen. nov., sp. nov., isolated from an algae of coral reef tank.</title>
        <authorList>
            <person name="Luo J."/>
        </authorList>
    </citation>
    <scope>NUCLEOTIDE SEQUENCE [LARGE SCALE GENOMIC DNA]</scope>
    <source>
        <strain evidence="4 5">CR14</strain>
    </source>
</reference>
<dbReference type="RefSeq" id="WP_317835449.1">
    <property type="nucleotide sequence ID" value="NZ_CP136920.1"/>
</dbReference>
<organism evidence="4 5">
    <name type="scientific">Rubellicoccus peritrichatus</name>
    <dbReference type="NCBI Taxonomy" id="3080537"/>
    <lineage>
        <taxon>Bacteria</taxon>
        <taxon>Pseudomonadati</taxon>
        <taxon>Verrucomicrobiota</taxon>
        <taxon>Opitutia</taxon>
        <taxon>Puniceicoccales</taxon>
        <taxon>Cerasicoccaceae</taxon>
        <taxon>Rubellicoccus</taxon>
    </lineage>
</organism>
<dbReference type="SUPFAM" id="SSF52540">
    <property type="entry name" value="P-loop containing nucleoside triphosphate hydrolases"/>
    <property type="match status" value="1"/>
</dbReference>
<dbReference type="InterPro" id="IPR000863">
    <property type="entry name" value="Sulfotransferase_dom"/>
</dbReference>
<evidence type="ECO:0000256" key="2">
    <source>
        <dbReference type="ARBA" id="ARBA00022679"/>
    </source>
</evidence>
<accession>A0AAQ3QXJ1</accession>
<evidence type="ECO:0000313" key="5">
    <source>
        <dbReference type="Proteomes" id="UP001304300"/>
    </source>
</evidence>
<proteinExistence type="inferred from homology"/>
<dbReference type="Gene3D" id="3.40.50.300">
    <property type="entry name" value="P-loop containing nucleotide triphosphate hydrolases"/>
    <property type="match status" value="1"/>
</dbReference>
<dbReference type="Proteomes" id="UP001304300">
    <property type="component" value="Chromosome"/>
</dbReference>
<keyword evidence="2" id="KW-0808">Transferase</keyword>
<keyword evidence="5" id="KW-1185">Reference proteome</keyword>
<dbReference type="GO" id="GO:0008146">
    <property type="term" value="F:sulfotransferase activity"/>
    <property type="evidence" value="ECO:0007669"/>
    <property type="project" value="InterPro"/>
</dbReference>
<protein>
    <submittedName>
        <fullName evidence="4">Sulfotransferase domain-containing protein</fullName>
    </submittedName>
</protein>
<comment type="similarity">
    <text evidence="1">Belongs to the sulfotransferase 1 family.</text>
</comment>
<dbReference type="AlphaFoldDB" id="A0AAQ3QXJ1"/>
<name>A0AAQ3QXJ1_9BACT</name>
<dbReference type="PANTHER" id="PTHR11783">
    <property type="entry name" value="SULFOTRANSFERASE SULT"/>
    <property type="match status" value="1"/>
</dbReference>
<gene>
    <name evidence="4" type="ORF">RZN69_07405</name>
</gene>
<dbReference type="Pfam" id="PF00685">
    <property type="entry name" value="Sulfotransfer_1"/>
    <property type="match status" value="1"/>
</dbReference>